<evidence type="ECO:0000256" key="7">
    <source>
        <dbReference type="ARBA" id="ARBA00048169"/>
    </source>
</evidence>
<dbReference type="CDD" id="cd13647">
    <property type="entry name" value="PBP2_PBGD_2"/>
    <property type="match status" value="1"/>
</dbReference>
<dbReference type="Proteomes" id="UP000823842">
    <property type="component" value="Unassembled WGS sequence"/>
</dbReference>
<dbReference type="PANTHER" id="PTHR11557:SF0">
    <property type="entry name" value="PORPHOBILINOGEN DEAMINASE"/>
    <property type="match status" value="1"/>
</dbReference>
<comment type="subunit">
    <text evidence="4 8">Monomer.</text>
</comment>
<evidence type="ECO:0000256" key="1">
    <source>
        <dbReference type="ARBA" id="ARBA00002869"/>
    </source>
</evidence>
<comment type="function">
    <text evidence="1 8">Tetrapolymerization of the monopyrrole PBG into the hydroxymethylbilane pre-uroporphyrinogen in several discrete steps.</text>
</comment>
<sequence>METKIIIGSRESALAVVQSEAVQAYIEKKNPDIQVEILKMKTTGDKILDRTLDKIGGKGLFVKELDKALLEGRTSLSVHSLKDMPMEVPEELPLLAFSRREDPRDVLVLPKGAKELDPEKPLGCSSLRRTLQLKEIYPHMQVKSIRGNLQTRLRKLEEEGYSGLVLAAAGLKRMGLEDRICRYFSTEEMIPAAGQGILAVQGRIGEDYTFLEGYNDPLAFAEGTAERAFVKELNGGCSSPVAAFARAAEKEIFLSGLYYDQETGGYKKGSIQGPVEKARELGITLARQLREAYRKGEC</sequence>
<dbReference type="EC" id="2.5.1.61" evidence="8"/>
<evidence type="ECO:0000256" key="2">
    <source>
        <dbReference type="ARBA" id="ARBA00004735"/>
    </source>
</evidence>
<dbReference type="InterPro" id="IPR022418">
    <property type="entry name" value="Porphobilinogen_deaminase_C"/>
</dbReference>
<dbReference type="PANTHER" id="PTHR11557">
    <property type="entry name" value="PORPHOBILINOGEN DEAMINASE"/>
    <property type="match status" value="1"/>
</dbReference>
<dbReference type="GO" id="GO:0005737">
    <property type="term" value="C:cytoplasm"/>
    <property type="evidence" value="ECO:0007669"/>
    <property type="project" value="UniProtKB-UniRule"/>
</dbReference>
<comment type="miscellaneous">
    <text evidence="8">The porphobilinogen subunits are added to the dipyrromethane group.</text>
</comment>
<evidence type="ECO:0000256" key="6">
    <source>
        <dbReference type="ARBA" id="ARBA00023244"/>
    </source>
</evidence>
<dbReference type="Gene3D" id="3.40.190.10">
    <property type="entry name" value="Periplasmic binding protein-like II"/>
    <property type="match status" value="2"/>
</dbReference>
<comment type="pathway">
    <text evidence="2">Porphyrin-containing compound metabolism; protoporphyrin-IX biosynthesis; coproporphyrinogen-III from 5-aminolevulinate: step 2/4.</text>
</comment>
<evidence type="ECO:0000259" key="9">
    <source>
        <dbReference type="Pfam" id="PF01379"/>
    </source>
</evidence>
<dbReference type="GO" id="GO:0006782">
    <property type="term" value="P:protoporphyrinogen IX biosynthetic process"/>
    <property type="evidence" value="ECO:0007669"/>
    <property type="project" value="UniProtKB-UniRule"/>
</dbReference>
<dbReference type="EMBL" id="DWYZ01000265">
    <property type="protein sequence ID" value="HJB29860.1"/>
    <property type="molecule type" value="Genomic_DNA"/>
</dbReference>
<dbReference type="Gene3D" id="3.30.160.40">
    <property type="entry name" value="Porphobilinogen deaminase, C-terminal domain"/>
    <property type="match status" value="1"/>
</dbReference>
<gene>
    <name evidence="8 11" type="primary">hemC</name>
    <name evidence="11" type="ORF">IAA06_13890</name>
</gene>
<dbReference type="FunFam" id="3.40.190.10:FF:000004">
    <property type="entry name" value="Porphobilinogen deaminase"/>
    <property type="match status" value="1"/>
</dbReference>
<dbReference type="PIRSF" id="PIRSF001438">
    <property type="entry name" value="4pyrrol_synth_OHMeBilane_synth"/>
    <property type="match status" value="1"/>
</dbReference>
<keyword evidence="6 8" id="KW-0627">Porphyrin biosynthesis</keyword>
<dbReference type="NCBIfam" id="TIGR00212">
    <property type="entry name" value="hemC"/>
    <property type="match status" value="1"/>
</dbReference>
<evidence type="ECO:0000256" key="4">
    <source>
        <dbReference type="ARBA" id="ARBA00011245"/>
    </source>
</evidence>
<dbReference type="Pfam" id="PF03900">
    <property type="entry name" value="Porphobil_deamC"/>
    <property type="match status" value="1"/>
</dbReference>
<name>A0A9D2LUG2_9FIRM</name>
<evidence type="ECO:0000259" key="10">
    <source>
        <dbReference type="Pfam" id="PF03900"/>
    </source>
</evidence>
<reference evidence="11" key="2">
    <citation type="submission" date="2021-04" db="EMBL/GenBank/DDBJ databases">
        <authorList>
            <person name="Gilroy R."/>
        </authorList>
    </citation>
    <scope>NUCLEOTIDE SEQUENCE</scope>
    <source>
        <strain evidence="11">ChiSjej1B19-5720</strain>
    </source>
</reference>
<dbReference type="GO" id="GO:0004418">
    <property type="term" value="F:hydroxymethylbilane synthase activity"/>
    <property type="evidence" value="ECO:0007669"/>
    <property type="project" value="UniProtKB-UniRule"/>
</dbReference>
<evidence type="ECO:0000313" key="12">
    <source>
        <dbReference type="Proteomes" id="UP000823842"/>
    </source>
</evidence>
<dbReference type="InterPro" id="IPR022417">
    <property type="entry name" value="Porphobilin_deaminase_N"/>
</dbReference>
<dbReference type="Pfam" id="PF01379">
    <property type="entry name" value="Porphobil_deam"/>
    <property type="match status" value="1"/>
</dbReference>
<dbReference type="PROSITE" id="PS00533">
    <property type="entry name" value="PORPHOBILINOGEN_DEAM"/>
    <property type="match status" value="1"/>
</dbReference>
<accession>A0A9D2LUG2</accession>
<comment type="similarity">
    <text evidence="3 8">Belongs to the HMBS family.</text>
</comment>
<proteinExistence type="inferred from homology"/>
<evidence type="ECO:0000256" key="8">
    <source>
        <dbReference type="HAMAP-Rule" id="MF_00260"/>
    </source>
</evidence>
<comment type="catalytic activity">
    <reaction evidence="7 8">
        <text>4 porphobilinogen + H2O = hydroxymethylbilane + 4 NH4(+)</text>
        <dbReference type="Rhea" id="RHEA:13185"/>
        <dbReference type="ChEBI" id="CHEBI:15377"/>
        <dbReference type="ChEBI" id="CHEBI:28938"/>
        <dbReference type="ChEBI" id="CHEBI:57845"/>
        <dbReference type="ChEBI" id="CHEBI:58126"/>
        <dbReference type="EC" id="2.5.1.61"/>
    </reaction>
</comment>
<feature type="domain" description="Porphobilinogen deaminase N-terminal" evidence="9">
    <location>
        <begin position="5"/>
        <end position="206"/>
    </location>
</feature>
<evidence type="ECO:0000256" key="5">
    <source>
        <dbReference type="ARBA" id="ARBA00022679"/>
    </source>
</evidence>
<dbReference type="InterPro" id="IPR036803">
    <property type="entry name" value="Porphobilinogen_deaminase_C_sf"/>
</dbReference>
<feature type="modified residue" description="S-(dipyrrolylmethanemethyl)cysteine" evidence="8">
    <location>
        <position position="237"/>
    </location>
</feature>
<reference evidence="11" key="1">
    <citation type="journal article" date="2021" name="PeerJ">
        <title>Extensive microbial diversity within the chicken gut microbiome revealed by metagenomics and culture.</title>
        <authorList>
            <person name="Gilroy R."/>
            <person name="Ravi A."/>
            <person name="Getino M."/>
            <person name="Pursley I."/>
            <person name="Horton D.L."/>
            <person name="Alikhan N.F."/>
            <person name="Baker D."/>
            <person name="Gharbi K."/>
            <person name="Hall N."/>
            <person name="Watson M."/>
            <person name="Adriaenssens E.M."/>
            <person name="Foster-Nyarko E."/>
            <person name="Jarju S."/>
            <person name="Secka A."/>
            <person name="Antonio M."/>
            <person name="Oren A."/>
            <person name="Chaudhuri R.R."/>
            <person name="La Ragione R."/>
            <person name="Hildebrand F."/>
            <person name="Pallen M.J."/>
        </authorList>
    </citation>
    <scope>NUCLEOTIDE SEQUENCE</scope>
    <source>
        <strain evidence="11">ChiSjej1B19-5720</strain>
    </source>
</reference>
<evidence type="ECO:0000313" key="11">
    <source>
        <dbReference type="EMBL" id="HJB29860.1"/>
    </source>
</evidence>
<dbReference type="InterPro" id="IPR000860">
    <property type="entry name" value="HemC"/>
</dbReference>
<dbReference type="InterPro" id="IPR022419">
    <property type="entry name" value="Porphobilin_deaminase_cofac_BS"/>
</dbReference>
<dbReference type="SUPFAM" id="SSF54782">
    <property type="entry name" value="Porphobilinogen deaminase (hydroxymethylbilane synthase), C-terminal domain"/>
    <property type="match status" value="1"/>
</dbReference>
<dbReference type="HAMAP" id="MF_00260">
    <property type="entry name" value="Porphobil_deam"/>
    <property type="match status" value="1"/>
</dbReference>
<comment type="caution">
    <text evidence="11">The sequence shown here is derived from an EMBL/GenBank/DDBJ whole genome shotgun (WGS) entry which is preliminary data.</text>
</comment>
<keyword evidence="5 8" id="KW-0808">Transferase</keyword>
<feature type="domain" description="Porphobilinogen deaminase C-terminal" evidence="10">
    <location>
        <begin position="222"/>
        <end position="290"/>
    </location>
</feature>
<dbReference type="SUPFAM" id="SSF53850">
    <property type="entry name" value="Periplasmic binding protein-like II"/>
    <property type="match status" value="1"/>
</dbReference>
<evidence type="ECO:0000256" key="3">
    <source>
        <dbReference type="ARBA" id="ARBA00005638"/>
    </source>
</evidence>
<dbReference type="FunFam" id="3.40.190.10:FF:000005">
    <property type="entry name" value="Porphobilinogen deaminase"/>
    <property type="match status" value="1"/>
</dbReference>
<comment type="cofactor">
    <cofactor evidence="8">
        <name>dipyrromethane</name>
        <dbReference type="ChEBI" id="CHEBI:60342"/>
    </cofactor>
    <text evidence="8">Binds 1 dipyrromethane group covalently.</text>
</comment>
<dbReference type="PRINTS" id="PR00151">
    <property type="entry name" value="PORPHBDMNASE"/>
</dbReference>
<protein>
    <recommendedName>
        <fullName evidence="8">Porphobilinogen deaminase</fullName>
        <shortName evidence="8">PBG</shortName>
        <ecNumber evidence="8">2.5.1.61</ecNumber>
    </recommendedName>
    <alternativeName>
        <fullName evidence="8">Hydroxymethylbilane synthase</fullName>
        <shortName evidence="8">HMBS</shortName>
    </alternativeName>
    <alternativeName>
        <fullName evidence="8">Pre-uroporphyrinogen synthase</fullName>
    </alternativeName>
</protein>
<organism evidence="11 12">
    <name type="scientific">Candidatus Blautia faecavium</name>
    <dbReference type="NCBI Taxonomy" id="2838487"/>
    <lineage>
        <taxon>Bacteria</taxon>
        <taxon>Bacillati</taxon>
        <taxon>Bacillota</taxon>
        <taxon>Clostridia</taxon>
        <taxon>Lachnospirales</taxon>
        <taxon>Lachnospiraceae</taxon>
        <taxon>Blautia</taxon>
    </lineage>
</organism>
<dbReference type="AlphaFoldDB" id="A0A9D2LUG2"/>